<evidence type="ECO:0000256" key="1">
    <source>
        <dbReference type="SAM" id="Phobius"/>
    </source>
</evidence>
<sequence length="416" mass="47151">MNLDGIIVLSSVTSYLVYNRWGWGILHDIQYIASALSLAAVYAVASFHNQEKWLYVRLFLLLAIISMMVVYPTLSIMALRRKSPAYSFVSDSALQIEIAGRYILLGLNPYDSTYVNTDLAQWNYRDDAGNTINPALYTTVYPPLLLLSSAAQYAILSRFLGWSDIRILYLIAFVSVVALAIYRFRVTSRLFLFLALGIANPLFVSNFTQGANDIVPLALLLWAVFSIDRQRYLVAGTLLGLAFASKQTAWLSLPFILYYVWRMHHKKPFFLTSISFLVSSSIVYIPFLVWNAPSLIRSLFLYVAASPASHVPIHPIEGIGLSMLLYKLHVIPTLYSSFPFWILQSIALVAVGIAFLHANKTHVTSRSVLWYIALCSTVVWFFSRYFLEPHAAYLVALFGCAFTWQQTDRRKIRILS</sequence>
<feature type="transmembrane region" description="Helical" evidence="1">
    <location>
        <begin position="368"/>
        <end position="385"/>
    </location>
</feature>
<feature type="transmembrane region" description="Helical" evidence="1">
    <location>
        <begin position="338"/>
        <end position="356"/>
    </location>
</feature>
<feature type="transmembrane region" description="Helical" evidence="1">
    <location>
        <begin position="190"/>
        <end position="207"/>
    </location>
</feature>
<dbReference type="Pfam" id="PF26314">
    <property type="entry name" value="MptA_B_family"/>
    <property type="match status" value="1"/>
</dbReference>
<feature type="transmembrane region" description="Helical" evidence="1">
    <location>
        <begin position="167"/>
        <end position="184"/>
    </location>
</feature>
<feature type="transmembrane region" description="Helical" evidence="1">
    <location>
        <begin position="238"/>
        <end position="261"/>
    </location>
</feature>
<gene>
    <name evidence="2" type="ORF">A2973_04300</name>
</gene>
<evidence type="ECO:0000313" key="3">
    <source>
        <dbReference type="Proteomes" id="UP000176409"/>
    </source>
</evidence>
<feature type="transmembrane region" description="Helical" evidence="1">
    <location>
        <begin position="135"/>
        <end position="155"/>
    </location>
</feature>
<dbReference type="EMBL" id="MFJZ01000038">
    <property type="protein sequence ID" value="OGG29745.1"/>
    <property type="molecule type" value="Genomic_DNA"/>
</dbReference>
<keyword evidence="1" id="KW-0812">Transmembrane</keyword>
<dbReference type="AlphaFoldDB" id="A0A1F6AYH2"/>
<protein>
    <recommendedName>
        <fullName evidence="4">Glycosyltransferase RgtA/B/C/D-like domain-containing protein</fullName>
    </recommendedName>
</protein>
<proteinExistence type="predicted"/>
<accession>A0A1F6AYH2</accession>
<keyword evidence="1" id="KW-0472">Membrane</keyword>
<feature type="transmembrane region" description="Helical" evidence="1">
    <location>
        <begin position="268"/>
        <end position="290"/>
    </location>
</feature>
<comment type="caution">
    <text evidence="2">The sequence shown here is derived from an EMBL/GenBank/DDBJ whole genome shotgun (WGS) entry which is preliminary data.</text>
</comment>
<feature type="transmembrane region" description="Helical" evidence="1">
    <location>
        <begin position="29"/>
        <end position="47"/>
    </location>
</feature>
<dbReference type="Proteomes" id="UP000176409">
    <property type="component" value="Unassembled WGS sequence"/>
</dbReference>
<evidence type="ECO:0000313" key="2">
    <source>
        <dbReference type="EMBL" id="OGG29745.1"/>
    </source>
</evidence>
<keyword evidence="1" id="KW-1133">Transmembrane helix</keyword>
<name>A0A1F6AYH2_9BACT</name>
<feature type="transmembrane region" description="Helical" evidence="1">
    <location>
        <begin position="54"/>
        <end position="74"/>
    </location>
</feature>
<dbReference type="GO" id="GO:0016758">
    <property type="term" value="F:hexosyltransferase activity"/>
    <property type="evidence" value="ECO:0007669"/>
    <property type="project" value="InterPro"/>
</dbReference>
<evidence type="ECO:0008006" key="4">
    <source>
        <dbReference type="Google" id="ProtNLM"/>
    </source>
</evidence>
<dbReference type="GO" id="GO:0005886">
    <property type="term" value="C:plasma membrane"/>
    <property type="evidence" value="ECO:0007669"/>
    <property type="project" value="UniProtKB-SubCell"/>
</dbReference>
<reference evidence="2 3" key="1">
    <citation type="journal article" date="2016" name="Nat. Commun.">
        <title>Thousands of microbial genomes shed light on interconnected biogeochemical processes in an aquifer system.</title>
        <authorList>
            <person name="Anantharaman K."/>
            <person name="Brown C.T."/>
            <person name="Hug L.A."/>
            <person name="Sharon I."/>
            <person name="Castelle C.J."/>
            <person name="Probst A.J."/>
            <person name="Thomas B.C."/>
            <person name="Singh A."/>
            <person name="Wilkins M.J."/>
            <person name="Karaoz U."/>
            <person name="Brodie E.L."/>
            <person name="Williams K.H."/>
            <person name="Hubbard S.S."/>
            <person name="Banfield J.F."/>
        </authorList>
    </citation>
    <scope>NUCLEOTIDE SEQUENCE [LARGE SCALE GENOMIC DNA]</scope>
</reference>
<organism evidence="2 3">
    <name type="scientific">Candidatus Gottesmanbacteria bacterium RIFCSPLOWO2_01_FULL_49_10</name>
    <dbReference type="NCBI Taxonomy" id="1798396"/>
    <lineage>
        <taxon>Bacteria</taxon>
        <taxon>Candidatus Gottesmaniibacteriota</taxon>
    </lineage>
</organism>